<name>A0ABY2WUZ6_9RHOB</name>
<gene>
    <name evidence="1" type="ORF">FGK63_14755</name>
</gene>
<protein>
    <submittedName>
        <fullName evidence="1">Uncharacterized protein</fullName>
    </submittedName>
</protein>
<dbReference type="RefSeq" id="WP_138843587.1">
    <property type="nucleotide sequence ID" value="NZ_VCPD01000005.1"/>
</dbReference>
<keyword evidence="2" id="KW-1185">Reference proteome</keyword>
<evidence type="ECO:0000313" key="2">
    <source>
        <dbReference type="Proteomes" id="UP001193035"/>
    </source>
</evidence>
<organism evidence="1 2">
    <name type="scientific">Ruegeria sediminis</name>
    <dbReference type="NCBI Taxonomy" id="2583820"/>
    <lineage>
        <taxon>Bacteria</taxon>
        <taxon>Pseudomonadati</taxon>
        <taxon>Pseudomonadota</taxon>
        <taxon>Alphaproteobacteria</taxon>
        <taxon>Rhodobacterales</taxon>
        <taxon>Roseobacteraceae</taxon>
        <taxon>Ruegeria</taxon>
    </lineage>
</organism>
<dbReference type="EMBL" id="VCPD01000005">
    <property type="protein sequence ID" value="TMV06408.1"/>
    <property type="molecule type" value="Genomic_DNA"/>
</dbReference>
<sequence length="180" mass="19520">MAMVILTIAVSSAAASNGDVAIEGRSCRVVKFDHRSVWSKRQLESLIISELRANKREFGALDWKCMVQAFNNPEKSATALRLLNSGPEGADVYRFTLDRSRNPVADALSLGPGNSNGVFTATFEEHPSGNVFVVRRGGGKELVLPEEGQTRASFRLRGAMKVRASVRHDQVDTANTGVAC</sequence>
<accession>A0ABY2WUZ6</accession>
<dbReference type="Proteomes" id="UP001193035">
    <property type="component" value="Unassembled WGS sequence"/>
</dbReference>
<comment type="caution">
    <text evidence="1">The sequence shown here is derived from an EMBL/GenBank/DDBJ whole genome shotgun (WGS) entry which is preliminary data.</text>
</comment>
<proteinExistence type="predicted"/>
<reference evidence="1 2" key="1">
    <citation type="submission" date="2019-05" db="EMBL/GenBank/DDBJ databases">
        <title>Ruegeria sp. nov., isolated from tidal flat.</title>
        <authorList>
            <person name="Kim W."/>
        </authorList>
    </citation>
    <scope>NUCLEOTIDE SEQUENCE [LARGE SCALE GENOMIC DNA]</scope>
    <source>
        <strain evidence="1 2">CAU 1488</strain>
    </source>
</reference>
<evidence type="ECO:0000313" key="1">
    <source>
        <dbReference type="EMBL" id="TMV06408.1"/>
    </source>
</evidence>